<dbReference type="Proteomes" id="UP000184356">
    <property type="component" value="Unassembled WGS sequence"/>
</dbReference>
<keyword evidence="2" id="KW-1185">Reference proteome</keyword>
<dbReference type="VEuPathDB" id="FungiDB:ASPSYDRAFT_92376"/>
<dbReference type="GeneID" id="63768741"/>
<organism evidence="1 2">
    <name type="scientific">Aspergillus sydowii CBS 593.65</name>
    <dbReference type="NCBI Taxonomy" id="1036612"/>
    <lineage>
        <taxon>Eukaryota</taxon>
        <taxon>Fungi</taxon>
        <taxon>Dikarya</taxon>
        <taxon>Ascomycota</taxon>
        <taxon>Pezizomycotina</taxon>
        <taxon>Eurotiomycetes</taxon>
        <taxon>Eurotiomycetidae</taxon>
        <taxon>Eurotiales</taxon>
        <taxon>Aspergillaceae</taxon>
        <taxon>Aspergillus</taxon>
        <taxon>Aspergillus subgen. Nidulantes</taxon>
    </lineage>
</organism>
<evidence type="ECO:0000313" key="1">
    <source>
        <dbReference type="EMBL" id="OJJ56186.1"/>
    </source>
</evidence>
<gene>
    <name evidence="1" type="ORF">ASPSYDRAFT_92376</name>
</gene>
<name>A0A1L9T9U5_9EURO</name>
<reference evidence="2" key="1">
    <citation type="journal article" date="2017" name="Genome Biol.">
        <title>Comparative genomics reveals high biological diversity and specific adaptations in the industrially and medically important fungal genus Aspergillus.</title>
        <authorList>
            <person name="de Vries R.P."/>
            <person name="Riley R."/>
            <person name="Wiebenga A."/>
            <person name="Aguilar-Osorio G."/>
            <person name="Amillis S."/>
            <person name="Uchima C.A."/>
            <person name="Anderluh G."/>
            <person name="Asadollahi M."/>
            <person name="Askin M."/>
            <person name="Barry K."/>
            <person name="Battaglia E."/>
            <person name="Bayram O."/>
            <person name="Benocci T."/>
            <person name="Braus-Stromeyer S.A."/>
            <person name="Caldana C."/>
            <person name="Canovas D."/>
            <person name="Cerqueira G.C."/>
            <person name="Chen F."/>
            <person name="Chen W."/>
            <person name="Choi C."/>
            <person name="Clum A."/>
            <person name="Dos Santos R.A."/>
            <person name="Damasio A.R."/>
            <person name="Diallinas G."/>
            <person name="Emri T."/>
            <person name="Fekete E."/>
            <person name="Flipphi M."/>
            <person name="Freyberg S."/>
            <person name="Gallo A."/>
            <person name="Gournas C."/>
            <person name="Habgood R."/>
            <person name="Hainaut M."/>
            <person name="Harispe M.L."/>
            <person name="Henrissat B."/>
            <person name="Hilden K.S."/>
            <person name="Hope R."/>
            <person name="Hossain A."/>
            <person name="Karabika E."/>
            <person name="Karaffa L."/>
            <person name="Karanyi Z."/>
            <person name="Krasevec N."/>
            <person name="Kuo A."/>
            <person name="Kusch H."/>
            <person name="LaButti K."/>
            <person name="Lagendijk E.L."/>
            <person name="Lapidus A."/>
            <person name="Levasseur A."/>
            <person name="Lindquist E."/>
            <person name="Lipzen A."/>
            <person name="Logrieco A.F."/>
            <person name="MacCabe A."/>
            <person name="Maekelae M.R."/>
            <person name="Malavazi I."/>
            <person name="Melin P."/>
            <person name="Meyer V."/>
            <person name="Mielnichuk N."/>
            <person name="Miskei M."/>
            <person name="Molnar A.P."/>
            <person name="Mule G."/>
            <person name="Ngan C.Y."/>
            <person name="Orejas M."/>
            <person name="Orosz E."/>
            <person name="Ouedraogo J.P."/>
            <person name="Overkamp K.M."/>
            <person name="Park H.-S."/>
            <person name="Perrone G."/>
            <person name="Piumi F."/>
            <person name="Punt P.J."/>
            <person name="Ram A.F."/>
            <person name="Ramon A."/>
            <person name="Rauscher S."/>
            <person name="Record E."/>
            <person name="Riano-Pachon D.M."/>
            <person name="Robert V."/>
            <person name="Roehrig J."/>
            <person name="Ruller R."/>
            <person name="Salamov A."/>
            <person name="Salih N.S."/>
            <person name="Samson R.A."/>
            <person name="Sandor E."/>
            <person name="Sanguinetti M."/>
            <person name="Schuetze T."/>
            <person name="Sepcic K."/>
            <person name="Shelest E."/>
            <person name="Sherlock G."/>
            <person name="Sophianopoulou V."/>
            <person name="Squina F.M."/>
            <person name="Sun H."/>
            <person name="Susca A."/>
            <person name="Todd R.B."/>
            <person name="Tsang A."/>
            <person name="Unkles S.E."/>
            <person name="van de Wiele N."/>
            <person name="van Rossen-Uffink D."/>
            <person name="Oliveira J.V."/>
            <person name="Vesth T.C."/>
            <person name="Visser J."/>
            <person name="Yu J.-H."/>
            <person name="Zhou M."/>
            <person name="Andersen M.R."/>
            <person name="Archer D.B."/>
            <person name="Baker S.E."/>
            <person name="Benoit I."/>
            <person name="Brakhage A.A."/>
            <person name="Braus G.H."/>
            <person name="Fischer R."/>
            <person name="Frisvad J.C."/>
            <person name="Goldman G.H."/>
            <person name="Houbraken J."/>
            <person name="Oakley B."/>
            <person name="Pocsi I."/>
            <person name="Scazzocchio C."/>
            <person name="Seiboth B."/>
            <person name="vanKuyk P.A."/>
            <person name="Wortman J."/>
            <person name="Dyer P.S."/>
            <person name="Grigoriev I.V."/>
        </authorList>
    </citation>
    <scope>NUCLEOTIDE SEQUENCE [LARGE SCALE GENOMIC DNA]</scope>
    <source>
        <strain evidence="2">CBS 593.65</strain>
    </source>
</reference>
<dbReference type="AlphaFoldDB" id="A0A1L9T9U5"/>
<proteinExistence type="predicted"/>
<sequence>MTDQLFDADISQLLESFKHIGQDMSTEYPCYQADSSINNQTSAPASRDIWGISRLNGDNMSDTHNCQACLTSIARPRGDTTTPVEESAVVVPVPGTHENVQKSTNISDKNTESTQAAAGIAEKTAELNSATRYIANLQDQLMKVQMGSYTDTGKLRKKISDMAWGRAGMRRQLVAIIREKTRASTDVACRHAELQNEIAVLKDALSTLRKVKWGVSVRERDRLVKAHTGVLEARNKDS</sequence>
<protein>
    <submittedName>
        <fullName evidence="1">Uncharacterized protein</fullName>
    </submittedName>
</protein>
<accession>A0A1L9T9U5</accession>
<dbReference type="RefSeq" id="XP_040699992.1">
    <property type="nucleotide sequence ID" value="XM_040852668.1"/>
</dbReference>
<evidence type="ECO:0000313" key="2">
    <source>
        <dbReference type="Proteomes" id="UP000184356"/>
    </source>
</evidence>
<dbReference type="EMBL" id="KV878591">
    <property type="protein sequence ID" value="OJJ56186.1"/>
    <property type="molecule type" value="Genomic_DNA"/>
</dbReference>